<keyword evidence="3" id="KW-0805">Transcription regulation</keyword>
<keyword evidence="8" id="KW-1185">Reference proteome</keyword>
<dbReference type="GO" id="GO:0003677">
    <property type="term" value="F:DNA binding"/>
    <property type="evidence" value="ECO:0007669"/>
    <property type="project" value="UniProtKB-KW"/>
</dbReference>
<dbReference type="PANTHER" id="PTHR36206:SF12">
    <property type="entry name" value="ASPERCRYPTIN BIOSYNTHESIS CLUSTER-SPECIFIC TRANSCRIPTION REGULATOR ATNN-RELATED"/>
    <property type="match status" value="1"/>
</dbReference>
<keyword evidence="5" id="KW-0804">Transcription</keyword>
<dbReference type="OrthoDB" id="2593732at2759"/>
<evidence type="ECO:0008006" key="9">
    <source>
        <dbReference type="Google" id="ProtNLM"/>
    </source>
</evidence>
<evidence type="ECO:0000256" key="2">
    <source>
        <dbReference type="ARBA" id="ARBA00022833"/>
    </source>
</evidence>
<evidence type="ECO:0000256" key="5">
    <source>
        <dbReference type="ARBA" id="ARBA00023163"/>
    </source>
</evidence>
<evidence type="ECO:0000256" key="1">
    <source>
        <dbReference type="ARBA" id="ARBA00022723"/>
    </source>
</evidence>
<keyword evidence="1" id="KW-0479">Metal-binding</keyword>
<name>A0A319F9Q2_ASPSB</name>
<dbReference type="GO" id="GO:0046872">
    <property type="term" value="F:metal ion binding"/>
    <property type="evidence" value="ECO:0007669"/>
    <property type="project" value="UniProtKB-KW"/>
</dbReference>
<dbReference type="VEuPathDB" id="FungiDB:BO78DRAFT_216170"/>
<accession>A0A319F9Q2</accession>
<evidence type="ECO:0000313" key="7">
    <source>
        <dbReference type="EMBL" id="PYI02593.1"/>
    </source>
</evidence>
<dbReference type="STRING" id="1448318.A0A319F9Q2"/>
<sequence length="453" mass="51436">MVQMLSSWDLVGHKPMENEYFNYFRMITTPSLAGFFDTGIWSYKLLQVSHHYPALWHAMAALASLHRHFLEDGDPITSVQVYGSDKVQFALSQHTKSIRSLRDLISRPCLTDHDKMTILGTCIIYVCLSSLQGFHWQAFKHIGSALTLCHHWSLECQEHESLGISALVILLAQLDSQARPLYLLQQITTPWVQTQFLVPATGTCFTSLSEAHDSLEVHVNSMLQFISGGTNIAAAERLTRTEKCHDDFRQWDARLARYLATSPHDTDNTPLNILYLRRLYAKVLLCLDPSKGELAHDEFTDDYTEMLELASAVLEDHSSSLKRASIPVPSRQRRHFSLESTVTETLFLIAARCREPTTRQRALEILRLYPRREGICGTMLALCVGEKLIEVETACQTAPPGSCGYGRWVCATHRVEVMRFTDLTERKIAVEMITRGEVTQGLSGRLFIFEKTW</sequence>
<evidence type="ECO:0000313" key="8">
    <source>
        <dbReference type="Proteomes" id="UP000248423"/>
    </source>
</evidence>
<keyword evidence="4" id="KW-0238">DNA-binding</keyword>
<proteinExistence type="predicted"/>
<dbReference type="Proteomes" id="UP000248423">
    <property type="component" value="Unassembled WGS sequence"/>
</dbReference>
<protein>
    <recommendedName>
        <fullName evidence="9">C6 zinc finger domain protein</fullName>
    </recommendedName>
</protein>
<evidence type="ECO:0000256" key="3">
    <source>
        <dbReference type="ARBA" id="ARBA00023015"/>
    </source>
</evidence>
<dbReference type="AlphaFoldDB" id="A0A319F9Q2"/>
<keyword evidence="2" id="KW-0862">Zinc</keyword>
<dbReference type="EMBL" id="KZ826392">
    <property type="protein sequence ID" value="PYI02593.1"/>
    <property type="molecule type" value="Genomic_DNA"/>
</dbReference>
<evidence type="ECO:0000256" key="6">
    <source>
        <dbReference type="ARBA" id="ARBA00023242"/>
    </source>
</evidence>
<keyword evidence="6" id="KW-0539">Nucleus</keyword>
<dbReference type="InterPro" id="IPR052360">
    <property type="entry name" value="Transcr_Regulatory_Proteins"/>
</dbReference>
<organism evidence="7 8">
    <name type="scientific">Aspergillus sclerotiicarbonarius (strain CBS 121057 / IBT 28362)</name>
    <dbReference type="NCBI Taxonomy" id="1448318"/>
    <lineage>
        <taxon>Eukaryota</taxon>
        <taxon>Fungi</taxon>
        <taxon>Dikarya</taxon>
        <taxon>Ascomycota</taxon>
        <taxon>Pezizomycotina</taxon>
        <taxon>Eurotiomycetes</taxon>
        <taxon>Eurotiomycetidae</taxon>
        <taxon>Eurotiales</taxon>
        <taxon>Aspergillaceae</taxon>
        <taxon>Aspergillus</taxon>
        <taxon>Aspergillus subgen. Circumdati</taxon>
    </lineage>
</organism>
<evidence type="ECO:0000256" key="4">
    <source>
        <dbReference type="ARBA" id="ARBA00023125"/>
    </source>
</evidence>
<dbReference type="PANTHER" id="PTHR36206">
    <property type="entry name" value="ASPERCRYPTIN BIOSYNTHESIS CLUSTER-SPECIFIC TRANSCRIPTION REGULATOR ATNN-RELATED"/>
    <property type="match status" value="1"/>
</dbReference>
<reference evidence="7 8" key="1">
    <citation type="submission" date="2018-02" db="EMBL/GenBank/DDBJ databases">
        <title>The genomes of Aspergillus section Nigri reveals drivers in fungal speciation.</title>
        <authorList>
            <consortium name="DOE Joint Genome Institute"/>
            <person name="Vesth T.C."/>
            <person name="Nybo J."/>
            <person name="Theobald S."/>
            <person name="Brandl J."/>
            <person name="Frisvad J.C."/>
            <person name="Nielsen K.F."/>
            <person name="Lyhne E.K."/>
            <person name="Kogle M.E."/>
            <person name="Kuo A."/>
            <person name="Riley R."/>
            <person name="Clum A."/>
            <person name="Nolan M."/>
            <person name="Lipzen A."/>
            <person name="Salamov A."/>
            <person name="Henrissat B."/>
            <person name="Wiebenga A."/>
            <person name="De vries R.P."/>
            <person name="Grigoriev I.V."/>
            <person name="Mortensen U.H."/>
            <person name="Andersen M.R."/>
            <person name="Baker S.E."/>
        </authorList>
    </citation>
    <scope>NUCLEOTIDE SEQUENCE [LARGE SCALE GENOMIC DNA]</scope>
    <source>
        <strain evidence="7 8">CBS 121057</strain>
    </source>
</reference>
<gene>
    <name evidence="7" type="ORF">BO78DRAFT_216170</name>
</gene>